<name>A0A9W9J6J4_9EURO</name>
<reference evidence="3" key="1">
    <citation type="submission" date="2022-12" db="EMBL/GenBank/DDBJ databases">
        <authorList>
            <person name="Petersen C."/>
        </authorList>
    </citation>
    <scope>NUCLEOTIDE SEQUENCE</scope>
    <source>
        <strain evidence="3">IBT 15544</strain>
    </source>
</reference>
<accession>A0A9W9J6J4</accession>
<feature type="region of interest" description="Disordered" evidence="2">
    <location>
        <begin position="744"/>
        <end position="800"/>
    </location>
</feature>
<organism evidence="3 4">
    <name type="scientific">Penicillium cinerascens</name>
    <dbReference type="NCBI Taxonomy" id="70096"/>
    <lineage>
        <taxon>Eukaryota</taxon>
        <taxon>Fungi</taxon>
        <taxon>Dikarya</taxon>
        <taxon>Ascomycota</taxon>
        <taxon>Pezizomycotina</taxon>
        <taxon>Eurotiomycetes</taxon>
        <taxon>Eurotiomycetidae</taxon>
        <taxon>Eurotiales</taxon>
        <taxon>Aspergillaceae</taxon>
        <taxon>Penicillium</taxon>
    </lineage>
</organism>
<comment type="caution">
    <text evidence="3">The sequence shown here is derived from an EMBL/GenBank/DDBJ whole genome shotgun (WGS) entry which is preliminary data.</text>
</comment>
<dbReference type="PANTHER" id="PTHR39597:SF1">
    <property type="entry name" value="UBA DOMAIN-CONTAINING PROTEIN RUP1"/>
    <property type="match status" value="1"/>
</dbReference>
<dbReference type="GO" id="GO:0005829">
    <property type="term" value="C:cytosol"/>
    <property type="evidence" value="ECO:0007669"/>
    <property type="project" value="TreeGrafter"/>
</dbReference>
<protein>
    <recommendedName>
        <fullName evidence="5">Ubiquitin interaction motif protein</fullName>
    </recommendedName>
</protein>
<evidence type="ECO:0000313" key="3">
    <source>
        <dbReference type="EMBL" id="KAJ5191255.1"/>
    </source>
</evidence>
<feature type="compositionally biased region" description="Polar residues" evidence="2">
    <location>
        <begin position="85"/>
        <end position="109"/>
    </location>
</feature>
<evidence type="ECO:0000256" key="2">
    <source>
        <dbReference type="SAM" id="MobiDB-lite"/>
    </source>
</evidence>
<feature type="compositionally biased region" description="Basic and acidic residues" evidence="2">
    <location>
        <begin position="624"/>
        <end position="634"/>
    </location>
</feature>
<dbReference type="SUPFAM" id="SSF46934">
    <property type="entry name" value="UBA-like"/>
    <property type="match status" value="1"/>
</dbReference>
<evidence type="ECO:0008006" key="5">
    <source>
        <dbReference type="Google" id="ProtNLM"/>
    </source>
</evidence>
<reference evidence="3" key="2">
    <citation type="journal article" date="2023" name="IMA Fungus">
        <title>Comparative genomic study of the Penicillium genus elucidates a diverse pangenome and 15 lateral gene transfer events.</title>
        <authorList>
            <person name="Petersen C."/>
            <person name="Sorensen T."/>
            <person name="Nielsen M.R."/>
            <person name="Sondergaard T.E."/>
            <person name="Sorensen J.L."/>
            <person name="Fitzpatrick D.A."/>
            <person name="Frisvad J.C."/>
            <person name="Nielsen K.L."/>
        </authorList>
    </citation>
    <scope>NUCLEOTIDE SEQUENCE</scope>
    <source>
        <strain evidence="3">IBT 15544</strain>
    </source>
</reference>
<feature type="compositionally biased region" description="Basic and acidic residues" evidence="2">
    <location>
        <begin position="745"/>
        <end position="762"/>
    </location>
</feature>
<feature type="region of interest" description="Disordered" evidence="2">
    <location>
        <begin position="43"/>
        <end position="145"/>
    </location>
</feature>
<dbReference type="GO" id="GO:0005634">
    <property type="term" value="C:nucleus"/>
    <property type="evidence" value="ECO:0007669"/>
    <property type="project" value="TreeGrafter"/>
</dbReference>
<dbReference type="EMBL" id="JAPQKR010000016">
    <property type="protein sequence ID" value="KAJ5191255.1"/>
    <property type="molecule type" value="Genomic_DNA"/>
</dbReference>
<dbReference type="CDD" id="cd14273">
    <property type="entry name" value="UBA_TAP-C_like"/>
    <property type="match status" value="1"/>
</dbReference>
<gene>
    <name evidence="3" type="ORF">N7498_010240</name>
</gene>
<dbReference type="OrthoDB" id="4489171at2759"/>
<dbReference type="RefSeq" id="XP_058304195.1">
    <property type="nucleotide sequence ID" value="XM_058457296.1"/>
</dbReference>
<dbReference type="AlphaFoldDB" id="A0A9W9J6J4"/>
<dbReference type="InterPro" id="IPR055335">
    <property type="entry name" value="Ucp6/RUP1"/>
</dbReference>
<keyword evidence="4" id="KW-1185">Reference proteome</keyword>
<dbReference type="GeneID" id="83184597"/>
<feature type="compositionally biased region" description="Basic and acidic residues" evidence="2">
    <location>
        <begin position="713"/>
        <end position="724"/>
    </location>
</feature>
<feature type="coiled-coil region" evidence="1">
    <location>
        <begin position="517"/>
        <end position="558"/>
    </location>
</feature>
<feature type="region of interest" description="Disordered" evidence="2">
    <location>
        <begin position="707"/>
        <end position="732"/>
    </location>
</feature>
<evidence type="ECO:0000256" key="1">
    <source>
        <dbReference type="SAM" id="Coils"/>
    </source>
</evidence>
<dbReference type="InterPro" id="IPR009060">
    <property type="entry name" value="UBA-like_sf"/>
</dbReference>
<sequence>MASEPPEDAIDNFVSFTSTTREQAISFLKANNLDSQKAINAYFEDPTGPKTSSLYDDSNVPFGPQNNALRIPATAPPSRPPSRANMNETSQGAGFESSAATAPQGSTGEQPPEEDYHQLTATDWDQGTGGSGQGLSLAEREEQELQRAVAMSLGSGKQETGVTTKSDAHFGKATRDHYDEGAWAMTLFNTSSEEVVISPDPEDRRKVNGEPAFIRPTQEHLYLGGFLTILHEIPLAREALLLRNKVLFDYGHDPQWWNGQAINLPKIVTVHDGQEADDDWDDIIHEAQRLMAFLDSTQRAFGSSDALANLKHVTSYSSDSEEVVARFLEKWHDAAIRADPENPLATLFMSHAYKNSPFEVDEGEPPIEKELFIFSPVVEPDHGQTLYDVLDTAIWSDSPGEELDDVWLETIGEVIVMKLDAPDNSKSVDVKIPFVFYPDRYLSSCREISHDFRTKKLKVQEEIENLEQVMRHLTHPRTPAGTLTRRDILEKAAAAVPVVLAKNMAAKDDSMSPEMANEKAERLVHELKAASAKLEAKLKELEEKKQTALETMRSYSKELTEPSQTAGEPPLHRYTLRGVCTEPHVTYVLRASDAAKSGDLMDIDEKQDSDSQWWRISFSTEDGKTRQAAKREAQGNHSASQEGDVVGYTAHRVREVEVLRAAREEWRSVLLVYANDNAVNAKVEVASPSLQGFVKKDNELFTAEFDQSTNADEDLRNSPKKDAGRQQQLTSQSGHLVNVFDCEVSGDHDRGAGQEMQEKEGSRLLGSPGNTANPAVSRALDDDMEWNVDGDGPGHLEKAK</sequence>
<feature type="region of interest" description="Disordered" evidence="2">
    <location>
        <begin position="624"/>
        <end position="643"/>
    </location>
</feature>
<evidence type="ECO:0000313" key="4">
    <source>
        <dbReference type="Proteomes" id="UP001150904"/>
    </source>
</evidence>
<dbReference type="Gene3D" id="1.10.8.10">
    <property type="entry name" value="DNA helicase RuvA subunit, C-terminal domain"/>
    <property type="match status" value="1"/>
</dbReference>
<dbReference type="Proteomes" id="UP001150904">
    <property type="component" value="Unassembled WGS sequence"/>
</dbReference>
<dbReference type="PANTHER" id="PTHR39597">
    <property type="entry name" value="UBA DOMAIN-CONTAINING PROTEIN RUP1"/>
    <property type="match status" value="1"/>
</dbReference>
<dbReference type="Pfam" id="PF14555">
    <property type="entry name" value="UBA_4"/>
    <property type="match status" value="1"/>
</dbReference>
<proteinExistence type="predicted"/>
<dbReference type="GO" id="GO:0016579">
    <property type="term" value="P:protein deubiquitination"/>
    <property type="evidence" value="ECO:0007669"/>
    <property type="project" value="TreeGrafter"/>
</dbReference>
<keyword evidence="1" id="KW-0175">Coiled coil</keyword>